<feature type="non-terminal residue" evidence="1">
    <location>
        <position position="1"/>
    </location>
</feature>
<dbReference type="AlphaFoldDB" id="A0A370BWA4"/>
<evidence type="ECO:0000313" key="1">
    <source>
        <dbReference type="EMBL" id="RDH18590.1"/>
    </source>
</evidence>
<sequence length="527" mass="59920">MSVNTSRNRNILEGLFKELLDMRDRVPEDGHISIARFRDIEHVTQFNFNELDSAEVNLALVPPVLFEPMDWASLKQHPVDPELAREFFDIDQDDECDFPMEPVDRVRQVSTLIEDRTTHEARSKQNLQTVHYNSSWTARCLVEPCPDDVKVYPNLAFHVLGDKVSNEDSILYSELSAIVEAMKGRANQRRVDSERGREELDECDGRGKEAYPYLFSDEEYFPILVVSCVAPQHARFVLPANRTQWDSAETIHKIQGKSLRAWPDLRSGSKVSIEQFLLSRVLCPPRRGPSQLVNGQFGITPALLTRAKNLLQMIPSYQLYLQNIGGNNWADPALGPFGPVLRLQAEIRAGWAKGGGKQTDEDTVNAAFIELLNALTSLVPTTDSWWRTTKRRLTFTGLRNGYVAITDGQFEVKATEEIRTPIECKGREREKLNARITMQEVAELVAWVKEYPDARISPPVRFRPLAGQCGQEIFLESLEYGQDWIKYIRQGQKAGNSFANLHSYGPYDMNKVSDMRLLAPVIVAMSY</sequence>
<dbReference type="Proteomes" id="UP000253845">
    <property type="component" value="Unassembled WGS sequence"/>
</dbReference>
<organism evidence="1 2">
    <name type="scientific">Aspergillus niger ATCC 13496</name>
    <dbReference type="NCBI Taxonomy" id="1353008"/>
    <lineage>
        <taxon>Eukaryota</taxon>
        <taxon>Fungi</taxon>
        <taxon>Dikarya</taxon>
        <taxon>Ascomycota</taxon>
        <taxon>Pezizomycotina</taxon>
        <taxon>Eurotiomycetes</taxon>
        <taxon>Eurotiomycetidae</taxon>
        <taxon>Eurotiales</taxon>
        <taxon>Aspergillaceae</taxon>
        <taxon>Aspergillus</taxon>
        <taxon>Aspergillus subgen. Circumdati</taxon>
    </lineage>
</organism>
<gene>
    <name evidence="1" type="ORF">M747DRAFT_283128</name>
</gene>
<accession>A0A370BWA4</accession>
<protein>
    <submittedName>
        <fullName evidence="1">Uncharacterized protein</fullName>
    </submittedName>
</protein>
<dbReference type="VEuPathDB" id="FungiDB:M747DRAFT_283128"/>
<dbReference type="EMBL" id="KZ851923">
    <property type="protein sequence ID" value="RDH18590.1"/>
    <property type="molecule type" value="Genomic_DNA"/>
</dbReference>
<proteinExistence type="predicted"/>
<evidence type="ECO:0000313" key="2">
    <source>
        <dbReference type="Proteomes" id="UP000253845"/>
    </source>
</evidence>
<reference evidence="1 2" key="1">
    <citation type="submission" date="2018-07" db="EMBL/GenBank/DDBJ databases">
        <title>Section-level genome sequencing of Aspergillus section Nigri to investigate inter- and intra-species variation.</title>
        <authorList>
            <consortium name="DOE Joint Genome Institute"/>
            <person name="Vesth T.C."/>
            <person name="Nybo J.L."/>
            <person name="Theobald S."/>
            <person name="Frisvad J.C."/>
            <person name="Larsen T.O."/>
            <person name="Nielsen K.F."/>
            <person name="Hoof J.B."/>
            <person name="Brandl J."/>
            <person name="Salamov A."/>
            <person name="Riley R."/>
            <person name="Gladden J.M."/>
            <person name="Phatale P."/>
            <person name="Nielsen M.T."/>
            <person name="Lyhne E.K."/>
            <person name="Kogle M.E."/>
            <person name="Strasser K."/>
            <person name="McDonnell E."/>
            <person name="Barry K."/>
            <person name="Clum A."/>
            <person name="Chen C."/>
            <person name="Nolan M."/>
            <person name="Sandor L."/>
            <person name="Kuo A."/>
            <person name="Lipzen A."/>
            <person name="Hainaut M."/>
            <person name="Drula E."/>
            <person name="Tsang A."/>
            <person name="Magnuson J.K."/>
            <person name="Henrissat B."/>
            <person name="Wiebenga A."/>
            <person name="Simmons B.A."/>
            <person name="Makela M.R."/>
            <person name="De vries R.P."/>
            <person name="Grigoriev I.V."/>
            <person name="Mortensen U.H."/>
            <person name="Baker S.E."/>
            <person name="Andersen M.R."/>
        </authorList>
    </citation>
    <scope>NUCLEOTIDE SEQUENCE [LARGE SCALE GENOMIC DNA]</scope>
    <source>
        <strain evidence="1 2">ATCC 13496</strain>
    </source>
</reference>
<name>A0A370BWA4_ASPNG</name>